<evidence type="ECO:0000256" key="1">
    <source>
        <dbReference type="SAM" id="Phobius"/>
    </source>
</evidence>
<evidence type="ECO:0008006" key="4">
    <source>
        <dbReference type="Google" id="ProtNLM"/>
    </source>
</evidence>
<proteinExistence type="predicted"/>
<comment type="caution">
    <text evidence="2">The sequence shown here is derived from an EMBL/GenBank/DDBJ whole genome shotgun (WGS) entry which is preliminary data.</text>
</comment>
<organism evidence="2 3">
    <name type="scientific">Zestosphaera tikiterensis</name>
    <dbReference type="NCBI Taxonomy" id="1973259"/>
    <lineage>
        <taxon>Archaea</taxon>
        <taxon>Thermoproteota</taxon>
        <taxon>Thermoprotei</taxon>
        <taxon>Desulfurococcales</taxon>
        <taxon>Desulfurococcaceae</taxon>
        <taxon>Zestosphaera</taxon>
    </lineage>
</organism>
<feature type="transmembrane region" description="Helical" evidence="1">
    <location>
        <begin position="203"/>
        <end position="227"/>
    </location>
</feature>
<dbReference type="EMBL" id="NBVN01000003">
    <property type="protein sequence ID" value="PUA32798.1"/>
    <property type="molecule type" value="Genomic_DNA"/>
</dbReference>
<feature type="transmembrane region" description="Helical" evidence="1">
    <location>
        <begin position="122"/>
        <end position="149"/>
    </location>
</feature>
<name>A0A2R7Y5I8_9CREN</name>
<evidence type="ECO:0000313" key="3">
    <source>
        <dbReference type="Proteomes" id="UP000244093"/>
    </source>
</evidence>
<keyword evidence="1" id="KW-0812">Transmembrane</keyword>
<protein>
    <recommendedName>
        <fullName evidence="4">Alpha-glucosidase</fullName>
    </recommendedName>
</protein>
<sequence length="237" mass="26812">MKSLEFLQECVKNIEAVSQALSKAPEEIRGKTFGKVDEIRNNLNIIIKEITVDNEELAKFLNSRSEDLKRKVSSLRKDNFGDFLKELNEFLRFSRTAVYDFTGRLSSVRKAYRAYLYGMIDFFILSGFFGPQFAITALILVIPVLLSVFNVRKRRALGLTFVYVTTPIPLVMGFIAVRYGFYALTTPEELVSVASILNITLELATLVVALILALGVAEVILITYAAVTFYRNRHAFI</sequence>
<gene>
    <name evidence="2" type="ORF">B7O98_04980</name>
</gene>
<keyword evidence="1" id="KW-1133">Transmembrane helix</keyword>
<dbReference type="Proteomes" id="UP000244093">
    <property type="component" value="Unassembled WGS sequence"/>
</dbReference>
<reference evidence="2 3" key="1">
    <citation type="journal article" date="2018" name="Syst. Appl. Microbiol.">
        <title>A new symbiotic nanoarchaeote (Candidatus Nanoclepta minutus) and its host (Zestosphaera tikiterensis gen. nov., sp. nov.) from a New Zealand hot spring.</title>
        <authorList>
            <person name="St John E."/>
            <person name="Liu Y."/>
            <person name="Podar M."/>
            <person name="Stott M.B."/>
            <person name="Meneghin J."/>
            <person name="Chen Z."/>
            <person name="Lagutin K."/>
            <person name="Mitchell K."/>
            <person name="Reysenbach A.L."/>
        </authorList>
    </citation>
    <scope>NUCLEOTIDE SEQUENCE [LARGE SCALE GENOMIC DNA]</scope>
    <source>
        <strain evidence="2">NZ3</strain>
    </source>
</reference>
<feature type="transmembrane region" description="Helical" evidence="1">
    <location>
        <begin position="161"/>
        <end position="183"/>
    </location>
</feature>
<keyword evidence="1" id="KW-0472">Membrane</keyword>
<evidence type="ECO:0000313" key="2">
    <source>
        <dbReference type="EMBL" id="PUA32798.1"/>
    </source>
</evidence>
<dbReference type="AlphaFoldDB" id="A0A2R7Y5I8"/>
<accession>A0A2R7Y5I8</accession>